<evidence type="ECO:0000256" key="3">
    <source>
        <dbReference type="ARBA" id="ARBA00008715"/>
    </source>
</evidence>
<evidence type="ECO:0000256" key="12">
    <source>
        <dbReference type="RuleBase" id="RU363110"/>
    </source>
</evidence>
<dbReference type="PANTHER" id="PTHR12413:SF1">
    <property type="entry name" value="DOLICHYL PYROPHOSPHATE MAN9GLCNAC2 ALPHA-1,3-GLUCOSYLTRANSFERASE"/>
    <property type="match status" value="1"/>
</dbReference>
<dbReference type="PANTHER" id="PTHR12413">
    <property type="entry name" value="DOLICHYL GLYCOSYLTRANSFERASE"/>
    <property type="match status" value="1"/>
</dbReference>
<dbReference type="GO" id="GO:0042281">
    <property type="term" value="F:dolichyl pyrophosphate Man9GlcNAc2 alpha-1,3-glucosyltransferase activity"/>
    <property type="evidence" value="ECO:0000318"/>
    <property type="project" value="GO_Central"/>
</dbReference>
<evidence type="ECO:0000256" key="2">
    <source>
        <dbReference type="ARBA" id="ARBA00004922"/>
    </source>
</evidence>
<feature type="transmembrane region" description="Helical" evidence="12">
    <location>
        <begin position="400"/>
        <end position="418"/>
    </location>
</feature>
<keyword evidence="14" id="KW-1185">Reference proteome</keyword>
<evidence type="ECO:0000256" key="5">
    <source>
        <dbReference type="ARBA" id="ARBA00022679"/>
    </source>
</evidence>
<evidence type="ECO:0000256" key="11">
    <source>
        <dbReference type="ARBA" id="ARBA00048950"/>
    </source>
</evidence>
<reference evidence="13" key="3">
    <citation type="submission" date="2025-08" db="UniProtKB">
        <authorList>
            <consortium name="Ensembl"/>
        </authorList>
    </citation>
    <scope>IDENTIFICATION</scope>
</reference>
<reference evidence="13" key="4">
    <citation type="submission" date="2025-09" db="UniProtKB">
        <authorList>
            <consortium name="Ensembl"/>
        </authorList>
    </citation>
    <scope>IDENTIFICATION</scope>
</reference>
<evidence type="ECO:0000256" key="1">
    <source>
        <dbReference type="ARBA" id="ARBA00004477"/>
    </source>
</evidence>
<feature type="transmembrane region" description="Helical" evidence="12">
    <location>
        <begin position="15"/>
        <end position="34"/>
    </location>
</feature>
<protein>
    <recommendedName>
        <fullName evidence="12">Alpha-1,3-glucosyltransferase</fullName>
        <ecNumber evidence="12">2.4.1.-</ecNumber>
    </recommendedName>
</protein>
<sequence>MVPQLLGISSSSAEIWIYILASILLRLCVSLGPYSGKGKSPMYGDYEAQRHWQEITFNLPIQDWYTNSSLNDLQYWGLDYPPLTAYHSYVCGWLASKIDMDWVKLGDSRGIESNQHKLFMRITVLVADFIIFYTAVFAISRICKRDDKTTNNGRALLLLGVFYPGLVLIDHGHFQYNCISLGFMLWMVFCFERDSDVLGSVAFCLALNYKQMELYHALPVFFFLLGKALSRPWDKCILKLAQLGITVILSFVILWLPFLSSFESITQVVGRLFPFNRGLFEDKVANVWCSISPVIKIKKLFDQTNILRLCSCSTLLLSLPSCLHLMFHPNVKALKLSLVNVSLMFFLFSYQVHEKSILISAVSAILICEKLSPYLVVWFLHMTTFSMSPLLTKDGLMMQQYTSSVLFLFITMLCFWHHNHVRLNKQGKFHNVAHGLISKQLITPRTPLQMSIICTYLLGIISILTKPPEKYPDIFPVLISIFSCAAFLLSAACFHV</sequence>
<feature type="transmembrane region" description="Helical" evidence="12">
    <location>
        <begin position="474"/>
        <end position="494"/>
    </location>
</feature>
<comment type="subcellular location">
    <subcellularLocation>
        <location evidence="1 12">Endoplasmic reticulum membrane</location>
        <topology evidence="1 12">Multi-pass membrane protein</topology>
    </subcellularLocation>
</comment>
<evidence type="ECO:0000256" key="4">
    <source>
        <dbReference type="ARBA" id="ARBA00022676"/>
    </source>
</evidence>
<feature type="transmembrane region" description="Helical" evidence="12">
    <location>
        <begin position="448"/>
        <end position="468"/>
    </location>
</feature>
<dbReference type="FunCoup" id="F6ZU35">
    <property type="interactions" value="968"/>
</dbReference>
<feature type="transmembrane region" description="Helical" evidence="12">
    <location>
        <begin position="241"/>
        <end position="262"/>
    </location>
</feature>
<keyword evidence="4 12" id="KW-0328">Glycosyltransferase</keyword>
<dbReference type="EC" id="2.4.1.-" evidence="12"/>
<evidence type="ECO:0000256" key="8">
    <source>
        <dbReference type="ARBA" id="ARBA00022989"/>
    </source>
</evidence>
<reference evidence="14" key="1">
    <citation type="journal article" date="2002" name="Science">
        <title>The draft genome of Ciona intestinalis: insights into chordate and vertebrate origins.</title>
        <authorList>
            <person name="Dehal P."/>
            <person name="Satou Y."/>
            <person name="Campbell R.K."/>
            <person name="Chapman J."/>
            <person name="Degnan B."/>
            <person name="De Tomaso A."/>
            <person name="Davidson B."/>
            <person name="Di Gregorio A."/>
            <person name="Gelpke M."/>
            <person name="Goodstein D.M."/>
            <person name="Harafuji N."/>
            <person name="Hastings K.E."/>
            <person name="Ho I."/>
            <person name="Hotta K."/>
            <person name="Huang W."/>
            <person name="Kawashima T."/>
            <person name="Lemaire P."/>
            <person name="Martinez D."/>
            <person name="Meinertzhagen I.A."/>
            <person name="Necula S."/>
            <person name="Nonaka M."/>
            <person name="Putnam N."/>
            <person name="Rash S."/>
            <person name="Saiga H."/>
            <person name="Satake M."/>
            <person name="Terry A."/>
            <person name="Yamada L."/>
            <person name="Wang H.G."/>
            <person name="Awazu S."/>
            <person name="Azumi K."/>
            <person name="Boore J."/>
            <person name="Branno M."/>
            <person name="Chin-Bow S."/>
            <person name="DeSantis R."/>
            <person name="Doyle S."/>
            <person name="Francino P."/>
            <person name="Keys D.N."/>
            <person name="Haga S."/>
            <person name="Hayashi H."/>
            <person name="Hino K."/>
            <person name="Imai K.S."/>
            <person name="Inaba K."/>
            <person name="Kano S."/>
            <person name="Kobayashi K."/>
            <person name="Kobayashi M."/>
            <person name="Lee B.I."/>
            <person name="Makabe K.W."/>
            <person name="Manohar C."/>
            <person name="Matassi G."/>
            <person name="Medina M."/>
            <person name="Mochizuki Y."/>
            <person name="Mount S."/>
            <person name="Morishita T."/>
            <person name="Miura S."/>
            <person name="Nakayama A."/>
            <person name="Nishizaka S."/>
            <person name="Nomoto H."/>
            <person name="Ohta F."/>
            <person name="Oishi K."/>
            <person name="Rigoutsos I."/>
            <person name="Sano M."/>
            <person name="Sasaki A."/>
            <person name="Sasakura Y."/>
            <person name="Shoguchi E."/>
            <person name="Shin-i T."/>
            <person name="Spagnuolo A."/>
            <person name="Stainier D."/>
            <person name="Suzuki M.M."/>
            <person name="Tassy O."/>
            <person name="Takatori N."/>
            <person name="Tokuoka M."/>
            <person name="Yagi K."/>
            <person name="Yoshizaki F."/>
            <person name="Wada S."/>
            <person name="Zhang C."/>
            <person name="Hyatt P.D."/>
            <person name="Larimer F."/>
            <person name="Detter C."/>
            <person name="Doggett N."/>
            <person name="Glavina T."/>
            <person name="Hawkins T."/>
            <person name="Richardson P."/>
            <person name="Lucas S."/>
            <person name="Kohara Y."/>
            <person name="Levine M."/>
            <person name="Satoh N."/>
            <person name="Rokhsar D.S."/>
        </authorList>
    </citation>
    <scope>NUCLEOTIDE SEQUENCE [LARGE SCALE GENOMIC DNA]</scope>
</reference>
<keyword evidence="9 12" id="KW-0472">Membrane</keyword>
<feature type="transmembrane region" description="Helical" evidence="12">
    <location>
        <begin position="357"/>
        <end position="380"/>
    </location>
</feature>
<comment type="pathway">
    <text evidence="2 12">Protein modification; protein glycosylation.</text>
</comment>
<dbReference type="GeneTree" id="ENSGT00940000153733"/>
<evidence type="ECO:0000313" key="13">
    <source>
        <dbReference type="Ensembl" id="ENSCINP00000019580.2"/>
    </source>
</evidence>
<keyword evidence="7 12" id="KW-0256">Endoplasmic reticulum</keyword>
<reference evidence="13" key="2">
    <citation type="journal article" date="2008" name="Genome Biol.">
        <title>Improved genome assembly and evidence-based global gene model set for the chordate Ciona intestinalis: new insight into intron and operon populations.</title>
        <authorList>
            <person name="Satou Y."/>
            <person name="Mineta K."/>
            <person name="Ogasawara M."/>
            <person name="Sasakura Y."/>
            <person name="Shoguchi E."/>
            <person name="Ueno K."/>
            <person name="Yamada L."/>
            <person name="Matsumoto J."/>
            <person name="Wasserscheid J."/>
            <person name="Dewar K."/>
            <person name="Wiley G.B."/>
            <person name="Macmil S.L."/>
            <person name="Roe B.A."/>
            <person name="Zeller R.W."/>
            <person name="Hastings K.E."/>
            <person name="Lemaire P."/>
            <person name="Lindquist E."/>
            <person name="Endo T."/>
            <person name="Hotta K."/>
            <person name="Inaba K."/>
        </authorList>
    </citation>
    <scope>NUCLEOTIDE SEQUENCE [LARGE SCALE GENOMIC DNA]</scope>
    <source>
        <strain evidence="13">wild type</strain>
    </source>
</reference>
<proteinExistence type="inferred from homology"/>
<comment type="similarity">
    <text evidence="3 12">Belongs to the ALG6/ALG8 glucosyltransferase family.</text>
</comment>
<comment type="function">
    <text evidence="10">Dolichyl pyrophosphate Man9GlcNAc2 alpha-1,3-glucosyltransferase that operates in the biosynthetic pathway of dolichol-linked oligosaccharides, the glycan precursors employed in protein asparagine (N)-glycosylation. The assembly of dolichol-linked oligosaccharides begins on the cytosolic side of the endoplasmic reticulum membrane and finishes in its lumen. The sequential addition of sugars to dolichol pyrophosphate produces dolichol-linked oligosaccharides containing fourteen sugars, including two GlcNAcs, nine mannoses and three glucoses. Once assembled, the oligosaccharide is transferred from the lipid to nascent proteins by oligosaccharyltransferases. In the lumen of the endoplasmic reticulum, adds the first glucose residue from dolichyl phosphate glucose (Dol-P-Glc) onto the lipid-linked oligosaccharide intermediate Man(9)GlcNAc(2)-PP-Dol to produce Glc(1)Man(9)GlcNAc(2)-PP-Dol. Glc(1)Man(9)GlcNAc(2)-PP-Dol is a substrate for ALG8, the following enzyme in the biosynthetic pathway.</text>
</comment>
<comment type="catalytic activity">
    <reaction evidence="11">
        <text>an alpha-D-Man-(1-&gt;2)-alpha-D-Man-(1-&gt;2)-alpha-D-Man-(1-&gt;3)-[alpha-D-Man-(1-&gt;2)-alpha-D-Man-(1-&gt;3)-[alpha-D-Man-(1-&gt;2)-alpha-D-Man-(1-&gt;6)]-alpha-D-Man-(1-&gt;6)]-beta-D-Man-(1-&gt;4)-beta-D-GlcNAc-(1-&gt;4)-alpha-D-GlcNAc-diphospho-di-trans,poly-cis-dolichol + a di-trans,poly-cis-dolichyl beta-D-glucosyl phosphate = an alpha-D-Glc-(1-&gt;3)-alpha-D-Man-(1-&gt;2)-alpha-D-Man-(1-&gt;2)-alpha-D-Man-(1-&gt;3)-[alpha-D-Man-(1-&gt;2)-alpha-D-Man-(1-&gt;3)-[alpha-D-Man-(1-&gt;2)-alpha-D-Man-(1-&gt;6)]-alpha-D-Man-(1-&gt;6)]-beta-D-Man-(1-&gt;4)-beta-D-GlcNAc-(1-&gt;4)-alpha-D-GlcNAc-diphospho-di-trans,poly-cis-dolichol + a di-trans,poly-cis-dolichyl phosphate + H(+)</text>
        <dbReference type="Rhea" id="RHEA:30635"/>
        <dbReference type="Rhea" id="RHEA-COMP:19498"/>
        <dbReference type="Rhea" id="RHEA-COMP:19502"/>
        <dbReference type="Rhea" id="RHEA-COMP:19520"/>
        <dbReference type="Rhea" id="RHEA-COMP:19521"/>
        <dbReference type="ChEBI" id="CHEBI:15378"/>
        <dbReference type="ChEBI" id="CHEBI:57525"/>
        <dbReference type="ChEBI" id="CHEBI:57683"/>
        <dbReference type="ChEBI" id="CHEBI:132520"/>
        <dbReference type="ChEBI" id="CHEBI:132521"/>
        <dbReference type="EC" id="2.4.1.267"/>
    </reaction>
    <physiologicalReaction direction="left-to-right" evidence="11">
        <dbReference type="Rhea" id="RHEA:30636"/>
    </physiologicalReaction>
</comment>
<evidence type="ECO:0000256" key="10">
    <source>
        <dbReference type="ARBA" id="ARBA00044720"/>
    </source>
</evidence>
<dbReference type="OMA" id="FQVPPMH"/>
<feature type="transmembrane region" description="Helical" evidence="12">
    <location>
        <begin position="333"/>
        <end position="350"/>
    </location>
</feature>
<dbReference type="Pfam" id="PF03155">
    <property type="entry name" value="Alg6_Alg8"/>
    <property type="match status" value="1"/>
</dbReference>
<keyword evidence="8 12" id="KW-1133">Transmembrane helix</keyword>
<accession>F6ZU35</accession>
<keyword evidence="5 12" id="KW-0808">Transferase</keyword>
<evidence type="ECO:0000256" key="9">
    <source>
        <dbReference type="ARBA" id="ARBA00023136"/>
    </source>
</evidence>
<evidence type="ECO:0000256" key="7">
    <source>
        <dbReference type="ARBA" id="ARBA00022824"/>
    </source>
</evidence>
<dbReference type="Ensembl" id="ENSCINT00000019580.2">
    <property type="protein sequence ID" value="ENSCINP00000019580.2"/>
    <property type="gene ID" value="ENSCING00000009633.3"/>
</dbReference>
<dbReference type="EMBL" id="EAAA01002074">
    <property type="status" value="NOT_ANNOTATED_CDS"/>
    <property type="molecule type" value="Genomic_DNA"/>
</dbReference>
<dbReference type="GO" id="GO:0005789">
    <property type="term" value="C:endoplasmic reticulum membrane"/>
    <property type="evidence" value="ECO:0000318"/>
    <property type="project" value="GO_Central"/>
</dbReference>
<dbReference type="Proteomes" id="UP000008144">
    <property type="component" value="Chromosome 5"/>
</dbReference>
<dbReference type="UniPathway" id="UPA00378"/>
<organism evidence="13 14">
    <name type="scientific">Ciona intestinalis</name>
    <name type="common">Transparent sea squirt</name>
    <name type="synonym">Ascidia intestinalis</name>
    <dbReference type="NCBI Taxonomy" id="7719"/>
    <lineage>
        <taxon>Eukaryota</taxon>
        <taxon>Metazoa</taxon>
        <taxon>Chordata</taxon>
        <taxon>Tunicata</taxon>
        <taxon>Ascidiacea</taxon>
        <taxon>Phlebobranchia</taxon>
        <taxon>Cionidae</taxon>
        <taxon>Ciona</taxon>
    </lineage>
</organism>
<dbReference type="GO" id="GO:0006488">
    <property type="term" value="P:dolichol-linked oligosaccharide biosynthetic process"/>
    <property type="evidence" value="ECO:0000318"/>
    <property type="project" value="GO_Central"/>
</dbReference>
<evidence type="ECO:0000256" key="6">
    <source>
        <dbReference type="ARBA" id="ARBA00022692"/>
    </source>
</evidence>
<dbReference type="InParanoid" id="F6ZU35"/>
<dbReference type="AlphaFoldDB" id="F6ZU35"/>
<name>F6ZU35_CIOIN</name>
<dbReference type="InterPro" id="IPR004856">
    <property type="entry name" value="Glyco_trans_ALG6/ALG8"/>
</dbReference>
<dbReference type="HOGENOM" id="CLU_008110_3_0_1"/>
<feature type="transmembrane region" description="Helical" evidence="12">
    <location>
        <begin position="118"/>
        <end position="139"/>
    </location>
</feature>
<evidence type="ECO:0000313" key="14">
    <source>
        <dbReference type="Proteomes" id="UP000008144"/>
    </source>
</evidence>
<keyword evidence="6 12" id="KW-0812">Transmembrane</keyword>
<feature type="transmembrane region" description="Helical" evidence="12">
    <location>
        <begin position="306"/>
        <end position="327"/>
    </location>
</feature>
<dbReference type="STRING" id="7719.ENSCINP00000019580"/>